<evidence type="ECO:0000256" key="1">
    <source>
        <dbReference type="SAM" id="MobiDB-lite"/>
    </source>
</evidence>
<organism evidence="2 3">
    <name type="scientific">Tremella mesenterica</name>
    <name type="common">Jelly fungus</name>
    <dbReference type="NCBI Taxonomy" id="5217"/>
    <lineage>
        <taxon>Eukaryota</taxon>
        <taxon>Fungi</taxon>
        <taxon>Dikarya</taxon>
        <taxon>Basidiomycota</taxon>
        <taxon>Agaricomycotina</taxon>
        <taxon>Tremellomycetes</taxon>
        <taxon>Tremellales</taxon>
        <taxon>Tremellaceae</taxon>
        <taxon>Tremella</taxon>
    </lineage>
</organism>
<feature type="compositionally biased region" description="Basic and acidic residues" evidence="1">
    <location>
        <begin position="24"/>
        <end position="35"/>
    </location>
</feature>
<protein>
    <submittedName>
        <fullName evidence="2">Uncharacterized protein</fullName>
    </submittedName>
</protein>
<sequence length="159" mass="17405">MSSNLSTSALPAEMSRPESGTSERQVRSDHNKDDESLAPPTEVDAEPQDDPSEKTSSTIDPPNAIPYTTEGEGILRTLSIDPRRSIGASISASFQSRNPPPSTEAGTAQTDSDVATRINDSGETGDRGDRTRFLEEHRERIRRERDETDGDSRYTVVVK</sequence>
<keyword evidence="3" id="KW-1185">Reference proteome</keyword>
<feature type="compositionally biased region" description="Polar residues" evidence="1">
    <location>
        <begin position="104"/>
        <end position="122"/>
    </location>
</feature>
<gene>
    <name evidence="2" type="ORF">M231_01232</name>
</gene>
<feature type="region of interest" description="Disordered" evidence="1">
    <location>
        <begin position="1"/>
        <end position="135"/>
    </location>
</feature>
<feature type="compositionally biased region" description="Basic and acidic residues" evidence="1">
    <location>
        <begin position="124"/>
        <end position="135"/>
    </location>
</feature>
<accession>A0A4Q1BTV8</accession>
<dbReference type="VEuPathDB" id="FungiDB:TREMEDRAFT_64138"/>
<reference evidence="2 3" key="1">
    <citation type="submission" date="2016-06" db="EMBL/GenBank/DDBJ databases">
        <title>Evolution of pathogenesis and genome organization in the Tremellales.</title>
        <authorList>
            <person name="Cuomo C."/>
            <person name="Litvintseva A."/>
            <person name="Heitman J."/>
            <person name="Chen Y."/>
            <person name="Sun S."/>
            <person name="Springer D."/>
            <person name="Dromer F."/>
            <person name="Young S."/>
            <person name="Zeng Q."/>
            <person name="Chapman S."/>
            <person name="Gujja S."/>
            <person name="Saif S."/>
            <person name="Birren B."/>
        </authorList>
    </citation>
    <scope>NUCLEOTIDE SEQUENCE [LARGE SCALE GENOMIC DNA]</scope>
    <source>
        <strain evidence="2 3">ATCC 28783</strain>
    </source>
</reference>
<dbReference type="InParanoid" id="A0A4Q1BTV8"/>
<comment type="caution">
    <text evidence="2">The sequence shown here is derived from an EMBL/GenBank/DDBJ whole genome shotgun (WGS) entry which is preliminary data.</text>
</comment>
<feature type="compositionally biased region" description="Polar residues" evidence="1">
    <location>
        <begin position="88"/>
        <end position="97"/>
    </location>
</feature>
<proteinExistence type="predicted"/>
<dbReference type="AlphaFoldDB" id="A0A4Q1BTV8"/>
<evidence type="ECO:0000313" key="2">
    <source>
        <dbReference type="EMBL" id="RXK41524.1"/>
    </source>
</evidence>
<name>A0A4Q1BTV8_TREME</name>
<evidence type="ECO:0000313" key="3">
    <source>
        <dbReference type="Proteomes" id="UP000289152"/>
    </source>
</evidence>
<dbReference type="Proteomes" id="UP000289152">
    <property type="component" value="Unassembled WGS sequence"/>
</dbReference>
<dbReference type="EMBL" id="SDIL01000008">
    <property type="protein sequence ID" value="RXK41524.1"/>
    <property type="molecule type" value="Genomic_DNA"/>
</dbReference>